<dbReference type="GO" id="GO:0140359">
    <property type="term" value="F:ABC-type transporter activity"/>
    <property type="evidence" value="ECO:0007669"/>
    <property type="project" value="InterPro"/>
</dbReference>
<evidence type="ECO:0000256" key="5">
    <source>
        <dbReference type="SAM" id="Phobius"/>
    </source>
</evidence>
<sequence>MIKEAIKIFKNDLRTIKQLPILMVFLIVIICLPSLYILFTIPSAWDPYSQTSNMKVAVVNGDEGYSINGTHYTVGNILVDELKNNTNFSWQFVDKNTALDGVKNGKYYAALIIPDNFSEDLLSIETTTPQQAKIQYVDNEKLSPIATRLTSAGANGIQTKINDEIVKTIDGVIFGKLSDVGEVAKENKAQFIKLRSFINELNGKIGVIDSSISEANSDMDTVQKIWPKISAALPEIQKYSNYARNNYDSLYNQILSDPQKSLAKVQDIESQVNTTVTGLKYVDAILTSLYNATGDAQLEPVIKQIETDISYANQVLTVLKQIETNIKDGKNPGGKLTELKSLIDQMDDGVNVLVANKANINHKINKAAATLNMVNSKWPTIKSAIPVAAAKLNSINEEDIDKLIAFSDTNQGDVKNYFESPVELEKESMYPVNNYGSSLAPFYIALSLWIGCLIAIAMVAARVKSNIYSVKAAYFGRMNLFLVIGLFQSLLIALGVLLLNVQNSSAALMTLTILAIGMCFMIIMYSVVSIFGSLGKVIAVLALILQIASSGGIYPSELQSTFFQVIQPYLPMTYAIRALREVVAGVLWNSYWYNLGIVFIFTGVILVLALLITGKINDSQDIEEKLKDSGLVG</sequence>
<dbReference type="AlphaFoldDB" id="A0A2A2HA95"/>
<gene>
    <name evidence="7" type="ORF">ASJ80_15960</name>
</gene>
<dbReference type="PANTHER" id="PTHR43077">
    <property type="entry name" value="TRANSPORT PERMEASE YVFS-RELATED"/>
    <property type="match status" value="1"/>
</dbReference>
<evidence type="ECO:0000256" key="2">
    <source>
        <dbReference type="ARBA" id="ARBA00022692"/>
    </source>
</evidence>
<dbReference type="OrthoDB" id="82359at2157"/>
<evidence type="ECO:0000313" key="7">
    <source>
        <dbReference type="EMBL" id="PAV06318.1"/>
    </source>
</evidence>
<keyword evidence="4 5" id="KW-0472">Membrane</keyword>
<dbReference type="Proteomes" id="UP000217784">
    <property type="component" value="Unassembled WGS sequence"/>
</dbReference>
<name>A0A2A2HA95_METBR</name>
<evidence type="ECO:0000313" key="8">
    <source>
        <dbReference type="Proteomes" id="UP000217784"/>
    </source>
</evidence>
<dbReference type="PANTHER" id="PTHR43077:SF5">
    <property type="entry name" value="PHAGE INFECTION PROTEIN"/>
    <property type="match status" value="1"/>
</dbReference>
<dbReference type="NCBIfam" id="TIGR03062">
    <property type="entry name" value="pip_yhgE_Cterm"/>
    <property type="match status" value="1"/>
</dbReference>
<comment type="caution">
    <text evidence="7">The sequence shown here is derived from an EMBL/GenBank/DDBJ whole genome shotgun (WGS) entry which is preliminary data.</text>
</comment>
<keyword evidence="8" id="KW-1185">Reference proteome</keyword>
<comment type="subcellular location">
    <subcellularLocation>
        <location evidence="1">Membrane</location>
        <topology evidence="1">Multi-pass membrane protein</topology>
    </subcellularLocation>
</comment>
<feature type="domain" description="ABC-2 type transporter transmembrane" evidence="6">
    <location>
        <begin position="25"/>
        <end position="611"/>
    </location>
</feature>
<dbReference type="GO" id="GO:0016020">
    <property type="term" value="C:membrane"/>
    <property type="evidence" value="ECO:0007669"/>
    <property type="project" value="UniProtKB-SubCell"/>
</dbReference>
<dbReference type="InterPro" id="IPR051328">
    <property type="entry name" value="T7SS_ABC-Transporter"/>
</dbReference>
<proteinExistence type="predicted"/>
<dbReference type="EMBL" id="LMVM01000001">
    <property type="protein sequence ID" value="PAV06318.1"/>
    <property type="molecule type" value="Genomic_DNA"/>
</dbReference>
<dbReference type="Pfam" id="PF12698">
    <property type="entry name" value="ABC2_membrane_3"/>
    <property type="match status" value="1"/>
</dbReference>
<dbReference type="NCBIfam" id="TIGR03061">
    <property type="entry name" value="pip_yhgE_Nterm"/>
    <property type="match status" value="1"/>
</dbReference>
<evidence type="ECO:0000256" key="1">
    <source>
        <dbReference type="ARBA" id="ARBA00004141"/>
    </source>
</evidence>
<dbReference type="InterPro" id="IPR017500">
    <property type="entry name" value="Phage_infect_YhgE_N"/>
</dbReference>
<feature type="transmembrane region" description="Helical" evidence="5">
    <location>
        <begin position="480"/>
        <end position="499"/>
    </location>
</feature>
<dbReference type="InterPro" id="IPR013525">
    <property type="entry name" value="ABC2_TM"/>
</dbReference>
<feature type="transmembrane region" description="Helical" evidence="5">
    <location>
        <begin position="505"/>
        <end position="525"/>
    </location>
</feature>
<protein>
    <submittedName>
        <fullName evidence="7">Phage infection protein</fullName>
    </submittedName>
</protein>
<evidence type="ECO:0000259" key="6">
    <source>
        <dbReference type="Pfam" id="PF12698"/>
    </source>
</evidence>
<dbReference type="RefSeq" id="WP_069582675.1">
    <property type="nucleotide sequence ID" value="NZ_LMVM01000001.1"/>
</dbReference>
<reference evidence="7 8" key="1">
    <citation type="journal article" date="2017" name="BMC Genomics">
        <title>Genomic analysis of methanogenic archaea reveals a shift towards energy conservation.</title>
        <authorList>
            <person name="Gilmore S.P."/>
            <person name="Henske J.K."/>
            <person name="Sexton J.A."/>
            <person name="Solomon K.V."/>
            <person name="Seppala S."/>
            <person name="Yoo J.I."/>
            <person name="Huyett L.M."/>
            <person name="Pressman A."/>
            <person name="Cogan J.Z."/>
            <person name="Kivenson V."/>
            <person name="Peng X."/>
            <person name="Tan Y."/>
            <person name="Valentine D.L."/>
            <person name="O'Malley M.A."/>
        </authorList>
    </citation>
    <scope>NUCLEOTIDE SEQUENCE [LARGE SCALE GENOMIC DNA]</scope>
    <source>
        <strain evidence="7 8">M.o.H.</strain>
    </source>
</reference>
<feature type="transmembrane region" description="Helical" evidence="5">
    <location>
        <begin position="591"/>
        <end position="612"/>
    </location>
</feature>
<dbReference type="Gene3D" id="3.40.1710.10">
    <property type="entry name" value="abc type-2 transporter like domain"/>
    <property type="match status" value="1"/>
</dbReference>
<accession>A0A2A2HA95</accession>
<feature type="transmembrane region" description="Helical" evidence="5">
    <location>
        <begin position="21"/>
        <end position="45"/>
    </location>
</feature>
<feature type="transmembrane region" description="Helical" evidence="5">
    <location>
        <begin position="440"/>
        <end position="460"/>
    </location>
</feature>
<organism evidence="7 8">
    <name type="scientific">Methanobacterium bryantii</name>
    <dbReference type="NCBI Taxonomy" id="2161"/>
    <lineage>
        <taxon>Archaea</taxon>
        <taxon>Methanobacteriati</taxon>
        <taxon>Methanobacteriota</taxon>
        <taxon>Methanomada group</taxon>
        <taxon>Methanobacteria</taxon>
        <taxon>Methanobacteriales</taxon>
        <taxon>Methanobacteriaceae</taxon>
        <taxon>Methanobacterium</taxon>
    </lineage>
</organism>
<evidence type="ECO:0000256" key="4">
    <source>
        <dbReference type="ARBA" id="ARBA00023136"/>
    </source>
</evidence>
<evidence type="ECO:0000256" key="3">
    <source>
        <dbReference type="ARBA" id="ARBA00022989"/>
    </source>
</evidence>
<feature type="transmembrane region" description="Helical" evidence="5">
    <location>
        <begin position="537"/>
        <end position="554"/>
    </location>
</feature>
<keyword evidence="2 5" id="KW-0812">Transmembrane</keyword>
<keyword evidence="3 5" id="KW-1133">Transmembrane helix</keyword>
<dbReference type="InterPro" id="IPR017501">
    <property type="entry name" value="Phage_infect_YhgE_C"/>
</dbReference>